<keyword evidence="2" id="KW-1185">Reference proteome</keyword>
<protein>
    <submittedName>
        <fullName evidence="1">DUF2461 domain-containing protein</fullName>
    </submittedName>
</protein>
<dbReference type="PANTHER" id="PTHR36452:SF1">
    <property type="entry name" value="DUF2461 DOMAIN-CONTAINING PROTEIN"/>
    <property type="match status" value="1"/>
</dbReference>
<name>A0A3N0E4Z7_SINP1</name>
<dbReference type="Proteomes" id="UP000267469">
    <property type="component" value="Unassembled WGS sequence"/>
</dbReference>
<dbReference type="NCBIfam" id="TIGR02453">
    <property type="entry name" value="TIGR02453 family protein"/>
    <property type="match status" value="1"/>
</dbReference>
<dbReference type="OrthoDB" id="9794241at2"/>
<reference evidence="1 2" key="1">
    <citation type="submission" date="2018-10" db="EMBL/GenBank/DDBJ databases">
        <title>Sinomicrobium pectinilyticum sp. nov., a pectinase-producing bacterium isolated from alkaline and saline soil, and emended description of the genus Sinomicrobium.</title>
        <authorList>
            <person name="Cheng B."/>
            <person name="Li C."/>
            <person name="Lai Q."/>
            <person name="Du M."/>
            <person name="Shao Z."/>
            <person name="Xu P."/>
            <person name="Yang C."/>
        </authorList>
    </citation>
    <scope>NUCLEOTIDE SEQUENCE [LARGE SCALE GENOMIC DNA]</scope>
    <source>
        <strain evidence="1 2">5DNS001</strain>
    </source>
</reference>
<dbReference type="InterPro" id="IPR015996">
    <property type="entry name" value="UCP028451"/>
</dbReference>
<comment type="caution">
    <text evidence="1">The sequence shown here is derived from an EMBL/GenBank/DDBJ whole genome shotgun (WGS) entry which is preliminary data.</text>
</comment>
<evidence type="ECO:0000313" key="2">
    <source>
        <dbReference type="Proteomes" id="UP000267469"/>
    </source>
</evidence>
<dbReference type="RefSeq" id="WP_123217032.1">
    <property type="nucleotide sequence ID" value="NZ_RJTM01000108.1"/>
</dbReference>
<dbReference type="Pfam" id="PF09365">
    <property type="entry name" value="DUF2461"/>
    <property type="match status" value="1"/>
</dbReference>
<dbReference type="PIRSF" id="PIRSF028451">
    <property type="entry name" value="UCP028451"/>
    <property type="match status" value="1"/>
</dbReference>
<evidence type="ECO:0000313" key="1">
    <source>
        <dbReference type="EMBL" id="RNL82916.1"/>
    </source>
</evidence>
<dbReference type="InterPro" id="IPR012808">
    <property type="entry name" value="CHP02453"/>
</dbReference>
<proteinExistence type="predicted"/>
<dbReference type="PANTHER" id="PTHR36452">
    <property type="entry name" value="CHROMOSOME 12, WHOLE GENOME SHOTGUN SEQUENCE"/>
    <property type="match status" value="1"/>
</dbReference>
<sequence>MDFKRLFRFLRDLNKNNHKEWMDANRKEYHAVRDSYKKWLEALDAELTAIDTDYEHTPPGKALNRINNNLLYHPNRPVYKDNFGAVLDKAPHKSEFYIHLGISESFIAGGFYRPDKEILASIRDAIDYDGEELQKILNKPAFRKLFTEGLYDDRLKTTPKGYDKEHPHIDLLRNKSYVVVHNLKETAITSPGFKEEVIAVYRELLPFRNYLSKAVTV</sequence>
<organism evidence="1 2">
    <name type="scientific">Sinomicrobium pectinilyticum</name>
    <dbReference type="NCBI Taxonomy" id="1084421"/>
    <lineage>
        <taxon>Bacteria</taxon>
        <taxon>Pseudomonadati</taxon>
        <taxon>Bacteroidota</taxon>
        <taxon>Flavobacteriia</taxon>
        <taxon>Flavobacteriales</taxon>
        <taxon>Flavobacteriaceae</taxon>
        <taxon>Sinomicrobium</taxon>
    </lineage>
</organism>
<dbReference type="AlphaFoldDB" id="A0A3N0E4Z7"/>
<gene>
    <name evidence="1" type="ORF">ED312_16025</name>
</gene>
<dbReference type="EMBL" id="RJTM01000108">
    <property type="protein sequence ID" value="RNL82916.1"/>
    <property type="molecule type" value="Genomic_DNA"/>
</dbReference>
<accession>A0A3N0E4Z7</accession>